<accession>A0A915IR03</accession>
<dbReference type="Proteomes" id="UP000887565">
    <property type="component" value="Unplaced"/>
</dbReference>
<dbReference type="AlphaFoldDB" id="A0A915IR03"/>
<dbReference type="WBParaSite" id="nRc.2.0.1.t16628-RA">
    <property type="protein sequence ID" value="nRc.2.0.1.t16628-RA"/>
    <property type="gene ID" value="nRc.2.0.1.g16628"/>
</dbReference>
<keyword evidence="1" id="KW-1185">Reference proteome</keyword>
<evidence type="ECO:0000313" key="1">
    <source>
        <dbReference type="Proteomes" id="UP000887565"/>
    </source>
</evidence>
<reference evidence="2" key="1">
    <citation type="submission" date="2022-11" db="UniProtKB">
        <authorList>
            <consortium name="WormBaseParasite"/>
        </authorList>
    </citation>
    <scope>IDENTIFICATION</scope>
</reference>
<name>A0A915IR03_ROMCU</name>
<protein>
    <submittedName>
        <fullName evidence="2">Uncharacterized protein</fullName>
    </submittedName>
</protein>
<organism evidence="1 2">
    <name type="scientific">Romanomermis culicivorax</name>
    <name type="common">Nematode worm</name>
    <dbReference type="NCBI Taxonomy" id="13658"/>
    <lineage>
        <taxon>Eukaryota</taxon>
        <taxon>Metazoa</taxon>
        <taxon>Ecdysozoa</taxon>
        <taxon>Nematoda</taxon>
        <taxon>Enoplea</taxon>
        <taxon>Dorylaimia</taxon>
        <taxon>Mermithida</taxon>
        <taxon>Mermithoidea</taxon>
        <taxon>Mermithidae</taxon>
        <taxon>Romanomermis</taxon>
    </lineage>
</organism>
<proteinExistence type="predicted"/>
<sequence>MSVIWLKKILEQFVVTPPIWQSTEMAGAETPDAETAVAEMNCPRQSNCFRRRQTNPKYVYSYLLTLCYIPHLS</sequence>
<evidence type="ECO:0000313" key="2">
    <source>
        <dbReference type="WBParaSite" id="nRc.2.0.1.t16628-RA"/>
    </source>
</evidence>